<keyword evidence="2" id="KW-1185">Reference proteome</keyword>
<evidence type="ECO:0008006" key="3">
    <source>
        <dbReference type="Google" id="ProtNLM"/>
    </source>
</evidence>
<dbReference type="eggNOG" id="COG2979">
    <property type="taxonomic scope" value="Bacteria"/>
</dbReference>
<gene>
    <name evidence="1" type="ORF">DSW25_11320</name>
</gene>
<dbReference type="InterPro" id="IPR029024">
    <property type="entry name" value="TerB-like"/>
</dbReference>
<reference evidence="1 2" key="1">
    <citation type="submission" date="2014-01" db="EMBL/GenBank/DDBJ databases">
        <title>Sulfitobacter donghicola JCM 14565 Genome Sequencing.</title>
        <authorList>
            <person name="Lai Q."/>
            <person name="Hong Z."/>
        </authorList>
    </citation>
    <scope>NUCLEOTIDE SEQUENCE [LARGE SCALE GENOMIC DNA]</scope>
    <source>
        <strain evidence="1 2">JCM 14565</strain>
    </source>
</reference>
<name>A0A073IW42_9RHOB</name>
<accession>A0A073IW42</accession>
<dbReference type="Pfam" id="PF04391">
    <property type="entry name" value="DUF533"/>
    <property type="match status" value="1"/>
</dbReference>
<sequence>MSLMKTLAKVAVGVAVAKGAGAMMKRSQQGGTSQAGGLGGLLGGLAGGAGAAGTAGAGGLQDMLGGLLGGGTAGGAVGNGGLGGLLESLGGAQGGTAAQGGLGGLLGGLAGAAGAGGLLGSLGGAMGAAPAETNESFGAVLNSQFDQTPEPAITPSQDQEAAAALMLSAMIQAAKSDGTFDESEKEKLLGQLGEVDAEEAAFVQAQLQAPVDIDALVAQTPEGMGQQTYAMSVMAIDLDSQAEAQYLHKLATAYGLQPAQVNDIHAQLGVPSLYT</sequence>
<dbReference type="InterPro" id="IPR007486">
    <property type="entry name" value="YebE"/>
</dbReference>
<dbReference type="EMBL" id="JAMC01000003">
    <property type="protein sequence ID" value="KEJ89577.1"/>
    <property type="molecule type" value="Genomic_DNA"/>
</dbReference>
<evidence type="ECO:0000313" key="2">
    <source>
        <dbReference type="Proteomes" id="UP000027734"/>
    </source>
</evidence>
<dbReference type="CDD" id="cd07178">
    <property type="entry name" value="terB_like_YebE"/>
    <property type="match status" value="1"/>
</dbReference>
<dbReference type="OrthoDB" id="7866618at2"/>
<dbReference type="Proteomes" id="UP000027734">
    <property type="component" value="Unassembled WGS sequence"/>
</dbReference>
<evidence type="ECO:0000313" key="1">
    <source>
        <dbReference type="EMBL" id="KEJ89577.1"/>
    </source>
</evidence>
<dbReference type="AlphaFoldDB" id="A0A073IW42"/>
<proteinExistence type="predicted"/>
<dbReference type="Gene3D" id="1.10.3680.10">
    <property type="entry name" value="TerB-like"/>
    <property type="match status" value="1"/>
</dbReference>
<dbReference type="RefSeq" id="WP_025060445.1">
    <property type="nucleotide sequence ID" value="NZ_JAMC01000003.1"/>
</dbReference>
<dbReference type="STRING" id="1300350.Z948_3150"/>
<dbReference type="SUPFAM" id="SSF158682">
    <property type="entry name" value="TerB-like"/>
    <property type="match status" value="1"/>
</dbReference>
<protein>
    <recommendedName>
        <fullName evidence="3">Protein YebE</fullName>
    </recommendedName>
</protein>
<comment type="caution">
    <text evidence="1">The sequence shown here is derived from an EMBL/GenBank/DDBJ whole genome shotgun (WGS) entry which is preliminary data.</text>
</comment>
<organism evidence="1 2">
    <name type="scientific">Sulfitobacter donghicola DSW-25 = KCTC 12864 = JCM 14565</name>
    <dbReference type="NCBI Taxonomy" id="1300350"/>
    <lineage>
        <taxon>Bacteria</taxon>
        <taxon>Pseudomonadati</taxon>
        <taxon>Pseudomonadota</taxon>
        <taxon>Alphaproteobacteria</taxon>
        <taxon>Rhodobacterales</taxon>
        <taxon>Roseobacteraceae</taxon>
        <taxon>Sulfitobacter</taxon>
    </lineage>
</organism>